<evidence type="ECO:0000313" key="2">
    <source>
        <dbReference type="Proteomes" id="UP000053105"/>
    </source>
</evidence>
<dbReference type="AlphaFoldDB" id="A0A0N0U6E2"/>
<gene>
    <name evidence="1" type="ORF">WN51_08849</name>
</gene>
<feature type="non-terminal residue" evidence="1">
    <location>
        <position position="90"/>
    </location>
</feature>
<protein>
    <submittedName>
        <fullName evidence="1">Uncharacterized protein</fullName>
    </submittedName>
</protein>
<evidence type="ECO:0000313" key="1">
    <source>
        <dbReference type="EMBL" id="KOX76632.1"/>
    </source>
</evidence>
<reference evidence="1 2" key="1">
    <citation type="submission" date="2015-07" db="EMBL/GenBank/DDBJ databases">
        <title>The genome of Melipona quadrifasciata.</title>
        <authorList>
            <person name="Pan H."/>
            <person name="Kapheim K."/>
        </authorList>
    </citation>
    <scope>NUCLEOTIDE SEQUENCE [LARGE SCALE GENOMIC DNA]</scope>
    <source>
        <strain evidence="1">0111107301</strain>
        <tissue evidence="1">Whole body</tissue>
    </source>
</reference>
<accession>A0A0N0U6E2</accession>
<feature type="non-terminal residue" evidence="1">
    <location>
        <position position="1"/>
    </location>
</feature>
<keyword evidence="2" id="KW-1185">Reference proteome</keyword>
<dbReference type="EMBL" id="KQ435744">
    <property type="protein sequence ID" value="KOX76632.1"/>
    <property type="molecule type" value="Genomic_DNA"/>
</dbReference>
<dbReference type="Proteomes" id="UP000053105">
    <property type="component" value="Unassembled WGS sequence"/>
</dbReference>
<organism evidence="1 2">
    <name type="scientific">Melipona quadrifasciata</name>
    <dbReference type="NCBI Taxonomy" id="166423"/>
    <lineage>
        <taxon>Eukaryota</taxon>
        <taxon>Metazoa</taxon>
        <taxon>Ecdysozoa</taxon>
        <taxon>Arthropoda</taxon>
        <taxon>Hexapoda</taxon>
        <taxon>Insecta</taxon>
        <taxon>Pterygota</taxon>
        <taxon>Neoptera</taxon>
        <taxon>Endopterygota</taxon>
        <taxon>Hymenoptera</taxon>
        <taxon>Apocrita</taxon>
        <taxon>Aculeata</taxon>
        <taxon>Apoidea</taxon>
        <taxon>Anthophila</taxon>
        <taxon>Apidae</taxon>
        <taxon>Melipona</taxon>
    </lineage>
</organism>
<proteinExistence type="predicted"/>
<sequence length="90" mass="10918">ITKLCNKLTEIEKQNISKKESDFKREKQFSDLEKRIENITSERDEYGYISRELRAQLKKKTTELELKMMSKENIKQEEMKKISELEKQME</sequence>
<name>A0A0N0U6E2_9HYME</name>